<sequence>MLQDVIRRYEDHRSTWRIKKRGVAWQPPFASHLENVMYFAAVCRNHIGGIIEAQGFCRKGSNPLQGEACAALLACKIEGDSLMVWQQVTDRLLSPDWLIEGEVSFIRRMLDEHPKWKFLWTLREGNHMAHFVANWCATNRHCGCISVGSLPRAILRELELSLQDSAVTDPSTRIATSEFTFTQPIFGGFQLFGFFDSTLLHANR</sequence>
<dbReference type="InterPro" id="IPR036397">
    <property type="entry name" value="RNaseH_sf"/>
</dbReference>
<dbReference type="GO" id="GO:0004523">
    <property type="term" value="F:RNA-DNA hybrid ribonuclease activity"/>
    <property type="evidence" value="ECO:0007669"/>
    <property type="project" value="InterPro"/>
</dbReference>
<dbReference type="InterPro" id="IPR002156">
    <property type="entry name" value="RNaseH_domain"/>
</dbReference>
<dbReference type="CDD" id="cd06222">
    <property type="entry name" value="RNase_H_like"/>
    <property type="match status" value="1"/>
</dbReference>
<evidence type="ECO:0000313" key="2">
    <source>
        <dbReference type="EMBL" id="KAB1216058.1"/>
    </source>
</evidence>
<dbReference type="OrthoDB" id="1690312at2759"/>
<feature type="domain" description="RNase H type-1" evidence="1">
    <location>
        <begin position="76"/>
        <end position="136"/>
    </location>
</feature>
<comment type="caution">
    <text evidence="2">The sequence shown here is derived from an EMBL/GenBank/DDBJ whole genome shotgun (WGS) entry which is preliminary data.</text>
</comment>
<dbReference type="GO" id="GO:0003676">
    <property type="term" value="F:nucleic acid binding"/>
    <property type="evidence" value="ECO:0007669"/>
    <property type="project" value="InterPro"/>
</dbReference>
<organism evidence="2 3">
    <name type="scientific">Morella rubra</name>
    <name type="common">Chinese bayberry</name>
    <dbReference type="NCBI Taxonomy" id="262757"/>
    <lineage>
        <taxon>Eukaryota</taxon>
        <taxon>Viridiplantae</taxon>
        <taxon>Streptophyta</taxon>
        <taxon>Embryophyta</taxon>
        <taxon>Tracheophyta</taxon>
        <taxon>Spermatophyta</taxon>
        <taxon>Magnoliopsida</taxon>
        <taxon>eudicotyledons</taxon>
        <taxon>Gunneridae</taxon>
        <taxon>Pentapetalae</taxon>
        <taxon>rosids</taxon>
        <taxon>fabids</taxon>
        <taxon>Fagales</taxon>
        <taxon>Myricaceae</taxon>
        <taxon>Morella</taxon>
    </lineage>
</organism>
<dbReference type="AlphaFoldDB" id="A0A6A1VWX7"/>
<keyword evidence="3" id="KW-1185">Reference proteome</keyword>
<reference evidence="2 3" key="1">
    <citation type="journal article" date="2019" name="Plant Biotechnol. J.">
        <title>The red bayberry genome and genetic basis of sex determination.</title>
        <authorList>
            <person name="Jia H.M."/>
            <person name="Jia H.J."/>
            <person name="Cai Q.L."/>
            <person name="Wang Y."/>
            <person name="Zhao H.B."/>
            <person name="Yang W.F."/>
            <person name="Wang G.Y."/>
            <person name="Li Y.H."/>
            <person name="Zhan D.L."/>
            <person name="Shen Y.T."/>
            <person name="Niu Q.F."/>
            <person name="Chang L."/>
            <person name="Qiu J."/>
            <person name="Zhao L."/>
            <person name="Xie H.B."/>
            <person name="Fu W.Y."/>
            <person name="Jin J."/>
            <person name="Li X.W."/>
            <person name="Jiao Y."/>
            <person name="Zhou C.C."/>
            <person name="Tu T."/>
            <person name="Chai C.Y."/>
            <person name="Gao J.L."/>
            <person name="Fan L.J."/>
            <person name="van de Weg E."/>
            <person name="Wang J.Y."/>
            <person name="Gao Z.S."/>
        </authorList>
    </citation>
    <scope>NUCLEOTIDE SEQUENCE [LARGE SCALE GENOMIC DNA]</scope>
    <source>
        <tissue evidence="2">Leaves</tissue>
    </source>
</reference>
<protein>
    <recommendedName>
        <fullName evidence="1">RNase H type-1 domain-containing protein</fullName>
    </recommendedName>
</protein>
<dbReference type="InterPro" id="IPR044730">
    <property type="entry name" value="RNase_H-like_dom_plant"/>
</dbReference>
<dbReference type="EMBL" id="RXIC02000022">
    <property type="protein sequence ID" value="KAB1216058.1"/>
    <property type="molecule type" value="Genomic_DNA"/>
</dbReference>
<accession>A0A6A1VWX7</accession>
<evidence type="ECO:0000259" key="1">
    <source>
        <dbReference type="Pfam" id="PF13456"/>
    </source>
</evidence>
<dbReference type="Proteomes" id="UP000516437">
    <property type="component" value="Chromosome 4"/>
</dbReference>
<name>A0A6A1VWX7_9ROSI</name>
<dbReference type="Pfam" id="PF13456">
    <property type="entry name" value="RVT_3"/>
    <property type="match status" value="1"/>
</dbReference>
<gene>
    <name evidence="2" type="ORF">CJ030_MR4G009606</name>
</gene>
<proteinExistence type="predicted"/>
<dbReference type="Gene3D" id="3.30.420.10">
    <property type="entry name" value="Ribonuclease H-like superfamily/Ribonuclease H"/>
    <property type="match status" value="1"/>
</dbReference>
<evidence type="ECO:0000313" key="3">
    <source>
        <dbReference type="Proteomes" id="UP000516437"/>
    </source>
</evidence>